<comment type="caution">
    <text evidence="3">The sequence shown here is derived from an EMBL/GenBank/DDBJ whole genome shotgun (WGS) entry which is preliminary data.</text>
</comment>
<feature type="domain" description="AIG1-type G" evidence="2">
    <location>
        <begin position="42"/>
        <end position="140"/>
    </location>
</feature>
<dbReference type="Pfam" id="PF04548">
    <property type="entry name" value="AIG1"/>
    <property type="match status" value="1"/>
</dbReference>
<evidence type="ECO:0000259" key="2">
    <source>
        <dbReference type="Pfam" id="PF04548"/>
    </source>
</evidence>
<organism evidence="3 4">
    <name type="scientific">Blattamonas nauphoetae</name>
    <dbReference type="NCBI Taxonomy" id="2049346"/>
    <lineage>
        <taxon>Eukaryota</taxon>
        <taxon>Metamonada</taxon>
        <taxon>Preaxostyla</taxon>
        <taxon>Oxymonadida</taxon>
        <taxon>Blattamonas</taxon>
    </lineage>
</organism>
<dbReference type="InterPro" id="IPR027417">
    <property type="entry name" value="P-loop_NTPase"/>
</dbReference>
<gene>
    <name evidence="3" type="ORF">BLNAU_4452</name>
</gene>
<reference evidence="3 4" key="1">
    <citation type="journal article" date="2022" name="bioRxiv">
        <title>Genomics of Preaxostyla Flagellates Illuminates Evolutionary Transitions and the Path Towards Mitochondrial Loss.</title>
        <authorList>
            <person name="Novak L.V.F."/>
            <person name="Treitli S.C."/>
            <person name="Pyrih J."/>
            <person name="Halakuc P."/>
            <person name="Pipaliya S.V."/>
            <person name="Vacek V."/>
            <person name="Brzon O."/>
            <person name="Soukal P."/>
            <person name="Eme L."/>
            <person name="Dacks J.B."/>
            <person name="Karnkowska A."/>
            <person name="Elias M."/>
            <person name="Hampl V."/>
        </authorList>
    </citation>
    <scope>NUCLEOTIDE SEQUENCE [LARGE SCALE GENOMIC DNA]</scope>
    <source>
        <strain evidence="3">NAU3</strain>
        <tissue evidence="3">Gut</tissue>
    </source>
</reference>
<dbReference type="Proteomes" id="UP001281761">
    <property type="component" value="Unassembled WGS sequence"/>
</dbReference>
<accession>A0ABQ9YA24</accession>
<evidence type="ECO:0000256" key="1">
    <source>
        <dbReference type="ARBA" id="ARBA00022741"/>
    </source>
</evidence>
<dbReference type="Gene3D" id="3.40.50.300">
    <property type="entry name" value="P-loop containing nucleotide triphosphate hydrolases"/>
    <property type="match status" value="1"/>
</dbReference>
<protein>
    <recommendedName>
        <fullName evidence="2">AIG1-type G domain-containing protein</fullName>
    </recommendedName>
</protein>
<sequence length="388" mass="44028">MQMPNERPHILLIGPEVSGKTTLWRTLGIPETVRSGVILPGAGTDAPQSALINWKGCPVEVIDTSGIPSNEQEERDALEQITHFLKNSPQVNLICYVLTIAEYRASDGMFSTLQYIRNMFGRTDVWSHMCVVVTHSERQSEIFGENHDIFQTYFKPGLESFIDAEYENERTDPIRLFFVDSKVGQMDPETELELDQLIEFASSLNPLPTTNLIIPDPLIHKLTHYQETNIVSEQTVPRLIEVTHTDGTVAHAPDGEVKTTVTETRYLTKCEYAAPLDPTQPDQYCIVSEEREPEYSVEEEIIGATMLRKHYCLERDFQVLRAWTLVTWLDGTTSIEDEEEENLFQPQDANEANRDQEWMAQATESFRLIGAVFDAFVPIGQLLADTLS</sequence>
<keyword evidence="1" id="KW-0547">Nucleotide-binding</keyword>
<keyword evidence="4" id="KW-1185">Reference proteome</keyword>
<dbReference type="InterPro" id="IPR006703">
    <property type="entry name" value="G_AIG1"/>
</dbReference>
<evidence type="ECO:0000313" key="3">
    <source>
        <dbReference type="EMBL" id="KAK2960554.1"/>
    </source>
</evidence>
<dbReference type="EMBL" id="JARBJD010000022">
    <property type="protein sequence ID" value="KAK2960554.1"/>
    <property type="molecule type" value="Genomic_DNA"/>
</dbReference>
<name>A0ABQ9YA24_9EUKA</name>
<dbReference type="SUPFAM" id="SSF52540">
    <property type="entry name" value="P-loop containing nucleoside triphosphate hydrolases"/>
    <property type="match status" value="1"/>
</dbReference>
<proteinExistence type="predicted"/>
<evidence type="ECO:0000313" key="4">
    <source>
        <dbReference type="Proteomes" id="UP001281761"/>
    </source>
</evidence>